<evidence type="ECO:0000313" key="2">
    <source>
        <dbReference type="EMBL" id="OUA01143.1"/>
    </source>
</evidence>
<dbReference type="Proteomes" id="UP000194551">
    <property type="component" value="Unassembled WGS sequence"/>
</dbReference>
<keyword evidence="1" id="KW-1133">Transmembrane helix</keyword>
<proteinExistence type="predicted"/>
<gene>
    <name evidence="2" type="ORF">BK774_18885</name>
</gene>
<reference evidence="2 3" key="1">
    <citation type="submission" date="2016-10" db="EMBL/GenBank/DDBJ databases">
        <title>Comparative genomics of Bacillus thuringiensis reveals a path to pathogens against multiple invertebrate hosts.</title>
        <authorList>
            <person name="Zheng J."/>
            <person name="Gao Q."/>
            <person name="Liu H."/>
            <person name="Peng D."/>
            <person name="Ruan L."/>
            <person name="Sun M."/>
        </authorList>
    </citation>
    <scope>NUCLEOTIDE SEQUENCE [LARGE SCALE GENOMIC DNA]</scope>
    <source>
        <strain evidence="2">HD5</strain>
    </source>
</reference>
<keyword evidence="1" id="KW-0812">Transmembrane</keyword>
<evidence type="ECO:0000313" key="3">
    <source>
        <dbReference type="Proteomes" id="UP000194551"/>
    </source>
</evidence>
<evidence type="ECO:0000256" key="1">
    <source>
        <dbReference type="SAM" id="Phobius"/>
    </source>
</evidence>
<dbReference type="RefSeq" id="WP_074644413.1">
    <property type="nucleotide sequence ID" value="NZ_CAKJXA010000073.1"/>
</dbReference>
<protein>
    <submittedName>
        <fullName evidence="2">Uncharacterized protein</fullName>
    </submittedName>
</protein>
<keyword evidence="1" id="KW-0472">Membrane</keyword>
<accession>A0A9X6KBE5</accession>
<feature type="transmembrane region" description="Helical" evidence="1">
    <location>
        <begin position="6"/>
        <end position="29"/>
    </location>
</feature>
<dbReference type="EMBL" id="NFEM01000087">
    <property type="protein sequence ID" value="OUA01143.1"/>
    <property type="molecule type" value="Genomic_DNA"/>
</dbReference>
<sequence>MGIEGLNQMFTIIGISGMMISFSFGFLVIKNRLDRFDEYSENITGKDVDEVVNHLKNNNLRSCVISQSYRGIKIYNRDQK</sequence>
<name>A0A9X6KBE5_BACTU</name>
<comment type="caution">
    <text evidence="2">The sequence shown here is derived from an EMBL/GenBank/DDBJ whole genome shotgun (WGS) entry which is preliminary data.</text>
</comment>
<dbReference type="AlphaFoldDB" id="A0A9X6KBE5"/>
<organism evidence="2 3">
    <name type="scientific">Bacillus thuringiensis</name>
    <dbReference type="NCBI Taxonomy" id="1428"/>
    <lineage>
        <taxon>Bacteria</taxon>
        <taxon>Bacillati</taxon>
        <taxon>Bacillota</taxon>
        <taxon>Bacilli</taxon>
        <taxon>Bacillales</taxon>
        <taxon>Bacillaceae</taxon>
        <taxon>Bacillus</taxon>
        <taxon>Bacillus cereus group</taxon>
    </lineage>
</organism>